<dbReference type="AlphaFoldDB" id="A0AAD6Y994"/>
<evidence type="ECO:0000313" key="4">
    <source>
        <dbReference type="Proteomes" id="UP001219525"/>
    </source>
</evidence>
<accession>A0AAD6Y994</accession>
<keyword evidence="2" id="KW-0472">Membrane</keyword>
<keyword evidence="4" id="KW-1185">Reference proteome</keyword>
<evidence type="ECO:0000256" key="2">
    <source>
        <dbReference type="SAM" id="Phobius"/>
    </source>
</evidence>
<dbReference type="EMBL" id="JARJCW010000062">
    <property type="protein sequence ID" value="KAJ7200504.1"/>
    <property type="molecule type" value="Genomic_DNA"/>
</dbReference>
<name>A0AAD6Y994_9AGAR</name>
<feature type="region of interest" description="Disordered" evidence="1">
    <location>
        <begin position="188"/>
        <end position="207"/>
    </location>
</feature>
<dbReference type="Proteomes" id="UP001219525">
    <property type="component" value="Unassembled WGS sequence"/>
</dbReference>
<gene>
    <name evidence="3" type="ORF">GGX14DRAFT_659683</name>
</gene>
<keyword evidence="2" id="KW-1133">Transmembrane helix</keyword>
<keyword evidence="2" id="KW-0812">Transmembrane</keyword>
<organism evidence="3 4">
    <name type="scientific">Mycena pura</name>
    <dbReference type="NCBI Taxonomy" id="153505"/>
    <lineage>
        <taxon>Eukaryota</taxon>
        <taxon>Fungi</taxon>
        <taxon>Dikarya</taxon>
        <taxon>Basidiomycota</taxon>
        <taxon>Agaricomycotina</taxon>
        <taxon>Agaricomycetes</taxon>
        <taxon>Agaricomycetidae</taxon>
        <taxon>Agaricales</taxon>
        <taxon>Marasmiineae</taxon>
        <taxon>Mycenaceae</taxon>
        <taxon>Mycena</taxon>
    </lineage>
</organism>
<feature type="transmembrane region" description="Helical" evidence="2">
    <location>
        <begin position="159"/>
        <end position="182"/>
    </location>
</feature>
<comment type="caution">
    <text evidence="3">The sequence shown here is derived from an EMBL/GenBank/DDBJ whole genome shotgun (WGS) entry which is preliminary data.</text>
</comment>
<proteinExistence type="predicted"/>
<sequence>MARALLQASAIKRLETAASAFLNPFAAPPASATLTTPAQVRTKSGVGILSMSQTLAARLSRSHLDFLRPLDCVATTRGAPFTRTHTGTCDCLPYDVGTTWRPFLSSGLHDVALPTPFANVLCLEFVNPTLPIPHLIIRLKRSQLDAFCNGPTCATPPRAYTFLSTLTILLVLSSGIITRSFFLRRRQQRDVGPPESASPREPLRPRPVIFDAHIPPEAEAGPKEDVDRALELDPLAGTYRIPPVMLTSRSPAAFCLGPQARIRHQIDARAIGAPRRWRTAEQYPPRACA</sequence>
<evidence type="ECO:0000256" key="1">
    <source>
        <dbReference type="SAM" id="MobiDB-lite"/>
    </source>
</evidence>
<protein>
    <submittedName>
        <fullName evidence="3">Uncharacterized protein</fullName>
    </submittedName>
</protein>
<reference evidence="3" key="1">
    <citation type="submission" date="2023-03" db="EMBL/GenBank/DDBJ databases">
        <title>Massive genome expansion in bonnet fungi (Mycena s.s.) driven by repeated elements and novel gene families across ecological guilds.</title>
        <authorList>
            <consortium name="Lawrence Berkeley National Laboratory"/>
            <person name="Harder C.B."/>
            <person name="Miyauchi S."/>
            <person name="Viragh M."/>
            <person name="Kuo A."/>
            <person name="Thoen E."/>
            <person name="Andreopoulos B."/>
            <person name="Lu D."/>
            <person name="Skrede I."/>
            <person name="Drula E."/>
            <person name="Henrissat B."/>
            <person name="Morin E."/>
            <person name="Kohler A."/>
            <person name="Barry K."/>
            <person name="LaButti K."/>
            <person name="Morin E."/>
            <person name="Salamov A."/>
            <person name="Lipzen A."/>
            <person name="Mereny Z."/>
            <person name="Hegedus B."/>
            <person name="Baldrian P."/>
            <person name="Stursova M."/>
            <person name="Weitz H."/>
            <person name="Taylor A."/>
            <person name="Grigoriev I.V."/>
            <person name="Nagy L.G."/>
            <person name="Martin F."/>
            <person name="Kauserud H."/>
        </authorList>
    </citation>
    <scope>NUCLEOTIDE SEQUENCE</scope>
    <source>
        <strain evidence="3">9144</strain>
    </source>
</reference>
<evidence type="ECO:0000313" key="3">
    <source>
        <dbReference type="EMBL" id="KAJ7200504.1"/>
    </source>
</evidence>